<feature type="compositionally biased region" description="Polar residues" evidence="1">
    <location>
        <begin position="174"/>
        <end position="187"/>
    </location>
</feature>
<dbReference type="HOGENOM" id="CLU_787601_0_0_1"/>
<feature type="compositionally biased region" description="Polar residues" evidence="1">
    <location>
        <begin position="39"/>
        <end position="49"/>
    </location>
</feature>
<dbReference type="GeneID" id="63688951"/>
<organism evidence="2 3">
    <name type="scientific">Dacryopinax primogenitus (strain DJM 731)</name>
    <name type="common">Brown rot fungus</name>
    <dbReference type="NCBI Taxonomy" id="1858805"/>
    <lineage>
        <taxon>Eukaryota</taxon>
        <taxon>Fungi</taxon>
        <taxon>Dikarya</taxon>
        <taxon>Basidiomycota</taxon>
        <taxon>Agaricomycotina</taxon>
        <taxon>Dacrymycetes</taxon>
        <taxon>Dacrymycetales</taxon>
        <taxon>Dacrymycetaceae</taxon>
        <taxon>Dacryopinax</taxon>
    </lineage>
</organism>
<accession>M5G2G6</accession>
<dbReference type="EMBL" id="JH795875">
    <property type="protein sequence ID" value="EJT97957.1"/>
    <property type="molecule type" value="Genomic_DNA"/>
</dbReference>
<proteinExistence type="predicted"/>
<keyword evidence="3" id="KW-1185">Reference proteome</keyword>
<dbReference type="AlphaFoldDB" id="M5G2G6"/>
<dbReference type="Proteomes" id="UP000030653">
    <property type="component" value="Unassembled WGS sequence"/>
</dbReference>
<evidence type="ECO:0000256" key="1">
    <source>
        <dbReference type="SAM" id="MobiDB-lite"/>
    </source>
</evidence>
<name>M5G2G6_DACPD</name>
<feature type="region of interest" description="Disordered" evidence="1">
    <location>
        <begin position="174"/>
        <end position="194"/>
    </location>
</feature>
<dbReference type="RefSeq" id="XP_040624855.1">
    <property type="nucleotide sequence ID" value="XM_040773889.1"/>
</dbReference>
<gene>
    <name evidence="2" type="ORF">DACRYDRAFT_24869</name>
</gene>
<evidence type="ECO:0000313" key="3">
    <source>
        <dbReference type="Proteomes" id="UP000030653"/>
    </source>
</evidence>
<reference evidence="2 3" key="1">
    <citation type="journal article" date="2012" name="Science">
        <title>The Paleozoic origin of enzymatic lignin decomposition reconstructed from 31 fungal genomes.</title>
        <authorList>
            <person name="Floudas D."/>
            <person name="Binder M."/>
            <person name="Riley R."/>
            <person name="Barry K."/>
            <person name="Blanchette R.A."/>
            <person name="Henrissat B."/>
            <person name="Martinez A.T."/>
            <person name="Otillar R."/>
            <person name="Spatafora J.W."/>
            <person name="Yadav J.S."/>
            <person name="Aerts A."/>
            <person name="Benoit I."/>
            <person name="Boyd A."/>
            <person name="Carlson A."/>
            <person name="Copeland A."/>
            <person name="Coutinho P.M."/>
            <person name="de Vries R.P."/>
            <person name="Ferreira P."/>
            <person name="Findley K."/>
            <person name="Foster B."/>
            <person name="Gaskell J."/>
            <person name="Glotzer D."/>
            <person name="Gorecki P."/>
            <person name="Heitman J."/>
            <person name="Hesse C."/>
            <person name="Hori C."/>
            <person name="Igarashi K."/>
            <person name="Jurgens J.A."/>
            <person name="Kallen N."/>
            <person name="Kersten P."/>
            <person name="Kohler A."/>
            <person name="Kuees U."/>
            <person name="Kumar T.K.A."/>
            <person name="Kuo A."/>
            <person name="LaButti K."/>
            <person name="Larrondo L.F."/>
            <person name="Lindquist E."/>
            <person name="Ling A."/>
            <person name="Lombard V."/>
            <person name="Lucas S."/>
            <person name="Lundell T."/>
            <person name="Martin R."/>
            <person name="McLaughlin D.J."/>
            <person name="Morgenstern I."/>
            <person name="Morin E."/>
            <person name="Murat C."/>
            <person name="Nagy L.G."/>
            <person name="Nolan M."/>
            <person name="Ohm R.A."/>
            <person name="Patyshakuliyeva A."/>
            <person name="Rokas A."/>
            <person name="Ruiz-Duenas F.J."/>
            <person name="Sabat G."/>
            <person name="Salamov A."/>
            <person name="Samejima M."/>
            <person name="Schmutz J."/>
            <person name="Slot J.C."/>
            <person name="St John F."/>
            <person name="Stenlid J."/>
            <person name="Sun H."/>
            <person name="Sun S."/>
            <person name="Syed K."/>
            <person name="Tsang A."/>
            <person name="Wiebenga A."/>
            <person name="Young D."/>
            <person name="Pisabarro A."/>
            <person name="Eastwood D.C."/>
            <person name="Martin F."/>
            <person name="Cullen D."/>
            <person name="Grigoriev I.V."/>
            <person name="Hibbett D.S."/>
        </authorList>
    </citation>
    <scope>NUCLEOTIDE SEQUENCE [LARGE SCALE GENOMIC DNA]</scope>
    <source>
        <strain evidence="2 3">DJM-731 SS1</strain>
    </source>
</reference>
<evidence type="ECO:0000313" key="2">
    <source>
        <dbReference type="EMBL" id="EJT97957.1"/>
    </source>
</evidence>
<protein>
    <submittedName>
        <fullName evidence="2">Uncharacterized protein</fullName>
    </submittedName>
</protein>
<feature type="region of interest" description="Disordered" evidence="1">
    <location>
        <begin position="1"/>
        <end position="106"/>
    </location>
</feature>
<sequence>MKSSPPKFETGKLMPRAYPRRPRRGQCEDKENTRPIISVPSQRTQSVQAEETDVFMHPRLIRPPSGQMIDSLPRSRTPFRPAAPEPPRLTSLTRRPVSPTPVRKRPASIAGYQDLVHTFHPFPASKAAPAQHVWATREDEDIRSPSQRVHQPVAEHAAAELERSLNPSNCFTSARQRPARQMSSPSVGVSDESKNIPVSEWQPAIRSASAYPQAVASPCNDPTLRNSSKQIRRGGSLALKECPILQDVSIYQADGRARRGNHTRSMDLDQLRGIWETRDRTESNDFPTKTSTRELKQSVMGTHHRSWIATPVNHVRQAKINKVDGWSLNNPEAEFVIGEWKEEEDTWEECSL</sequence>